<protein>
    <submittedName>
        <fullName evidence="4">4-oxalomesaconate tautomerase</fullName>
        <ecNumber evidence="4">5.3.2.8</ecNumber>
    </submittedName>
</protein>
<dbReference type="Proteomes" id="UP001602058">
    <property type="component" value="Unassembled WGS sequence"/>
</dbReference>
<evidence type="ECO:0000313" key="4">
    <source>
        <dbReference type="EMBL" id="MFF4526788.1"/>
    </source>
</evidence>
<keyword evidence="2 4" id="KW-0413">Isomerase</keyword>
<keyword evidence="5" id="KW-1185">Reference proteome</keyword>
<dbReference type="PANTHER" id="PTHR43709:SF3">
    <property type="entry name" value="ISOMERASE YBHH-RELATED"/>
    <property type="match status" value="1"/>
</dbReference>
<comment type="similarity">
    <text evidence="1">Belongs to the PrpF family.</text>
</comment>
<dbReference type="EC" id="5.3.2.8" evidence="4"/>
<evidence type="ECO:0000256" key="1">
    <source>
        <dbReference type="ARBA" id="ARBA00007673"/>
    </source>
</evidence>
<name>A0ABW6UXF5_9ACTN</name>
<organism evidence="4 5">
    <name type="scientific">Streptomyces bluensis</name>
    <dbReference type="NCBI Taxonomy" id="33897"/>
    <lineage>
        <taxon>Bacteria</taxon>
        <taxon>Bacillati</taxon>
        <taxon>Actinomycetota</taxon>
        <taxon>Actinomycetes</taxon>
        <taxon>Kitasatosporales</taxon>
        <taxon>Streptomycetaceae</taxon>
        <taxon>Streptomyces</taxon>
    </lineage>
</organism>
<dbReference type="Gene3D" id="3.10.310.10">
    <property type="entry name" value="Diaminopimelate Epimerase, Chain A, domain 1"/>
    <property type="match status" value="2"/>
</dbReference>
<proteinExistence type="inferred from homology"/>
<dbReference type="GO" id="GO:0016853">
    <property type="term" value="F:isomerase activity"/>
    <property type="evidence" value="ECO:0007669"/>
    <property type="project" value="UniProtKB-KW"/>
</dbReference>
<dbReference type="InterPro" id="IPR047687">
    <property type="entry name" value="OMA_tautomer-like"/>
</dbReference>
<dbReference type="InterPro" id="IPR007400">
    <property type="entry name" value="PrpF-like"/>
</dbReference>
<evidence type="ECO:0000313" key="5">
    <source>
        <dbReference type="Proteomes" id="UP001602058"/>
    </source>
</evidence>
<feature type="region of interest" description="Disordered" evidence="3">
    <location>
        <begin position="1"/>
        <end position="23"/>
    </location>
</feature>
<evidence type="ECO:0000256" key="2">
    <source>
        <dbReference type="ARBA" id="ARBA00023235"/>
    </source>
</evidence>
<dbReference type="NCBIfam" id="NF033377">
    <property type="entry name" value="OMA_tautomer"/>
    <property type="match status" value="1"/>
</dbReference>
<accession>A0ABW6UXF5</accession>
<dbReference type="Pfam" id="PF04303">
    <property type="entry name" value="PrpF"/>
    <property type="match status" value="1"/>
</dbReference>
<evidence type="ECO:0000256" key="3">
    <source>
        <dbReference type="SAM" id="MobiDB-lite"/>
    </source>
</evidence>
<dbReference type="RefSeq" id="WP_387892245.1">
    <property type="nucleotide sequence ID" value="NZ_JBIAWJ010000029.1"/>
</dbReference>
<dbReference type="PANTHER" id="PTHR43709">
    <property type="entry name" value="ACONITATE ISOMERASE-RELATED"/>
    <property type="match status" value="1"/>
</dbReference>
<reference evidence="4 5" key="1">
    <citation type="submission" date="2024-10" db="EMBL/GenBank/DDBJ databases">
        <title>The Natural Products Discovery Center: Release of the First 8490 Sequenced Strains for Exploring Actinobacteria Biosynthetic Diversity.</title>
        <authorList>
            <person name="Kalkreuter E."/>
            <person name="Kautsar S.A."/>
            <person name="Yang D."/>
            <person name="Bader C.D."/>
            <person name="Teijaro C.N."/>
            <person name="Fluegel L."/>
            <person name="Davis C.M."/>
            <person name="Simpson J.R."/>
            <person name="Lauterbach L."/>
            <person name="Steele A.D."/>
            <person name="Gui C."/>
            <person name="Meng S."/>
            <person name="Li G."/>
            <person name="Viehrig K."/>
            <person name="Ye F."/>
            <person name="Su P."/>
            <person name="Kiefer A.F."/>
            <person name="Nichols A."/>
            <person name="Cepeda A.J."/>
            <person name="Yan W."/>
            <person name="Fan B."/>
            <person name="Jiang Y."/>
            <person name="Adhikari A."/>
            <person name="Zheng C.-J."/>
            <person name="Schuster L."/>
            <person name="Cowan T.M."/>
            <person name="Smanski M.J."/>
            <person name="Chevrette M.G."/>
            <person name="De Carvalho L.P.S."/>
            <person name="Shen B."/>
        </authorList>
    </citation>
    <scope>NUCLEOTIDE SEQUENCE [LARGE SCALE GENOMIC DNA]</scope>
    <source>
        <strain evidence="4 5">NPDC001390</strain>
    </source>
</reference>
<sequence>MEQPETVTPARGAHPRPHGGQTAIPCWFLRGGTSRGPFFRATDLPTDIAARDRVLLAAMGSPDPRQIDGLGGAGPLTSKAGIVGRSERPDVDLEFLFAQLQPDSDTVDTTPNCGNMLAAVVPFAIESGLLVPREDTTTARVLTLNTSMVAEITVRTPEGPSGRYVEYEGDSRIDGVPGTASPVTINFLDTAGSVCAALLPTGNTRDRVHVDGVGALDVTCIDNGMPLVLVAAADLGRTGYETVAELNADEELKQRVEALRLVCGELMGLGDVSARNYPKMTLIAPPAHGGTLSTRSFIPHVCHESIGVLAAVTAATACVLDGTIAHELTDLATVDGASPGTSASTGIGTGTGLSVSVEHPAGEFSVELGLDRSHGTPHVTKSALIRTARLIMAGDVLVPRRAWNTEEDHG</sequence>
<comment type="caution">
    <text evidence="4">The sequence shown here is derived from an EMBL/GenBank/DDBJ whole genome shotgun (WGS) entry which is preliminary data.</text>
</comment>
<dbReference type="SUPFAM" id="SSF54506">
    <property type="entry name" value="Diaminopimelate epimerase-like"/>
    <property type="match status" value="2"/>
</dbReference>
<gene>
    <name evidence="4" type="ORF">ACFY1D_36015</name>
</gene>
<dbReference type="EMBL" id="JBIAWJ010000029">
    <property type="protein sequence ID" value="MFF4526788.1"/>
    <property type="molecule type" value="Genomic_DNA"/>
</dbReference>